<keyword evidence="2" id="KW-1185">Reference proteome</keyword>
<evidence type="ECO:0000313" key="1">
    <source>
        <dbReference type="EMBL" id="KAE8348015.1"/>
    </source>
</evidence>
<proteinExistence type="predicted"/>
<accession>A0A5N6YR54</accession>
<dbReference type="Proteomes" id="UP000327118">
    <property type="component" value="Unassembled WGS sequence"/>
</dbReference>
<sequence>MLGKRMITFFTENIQLSALRHSREPWTRTADGDFPELEQLRDMVRAEKEKSSSKTKIRGDESRYVMCF</sequence>
<protein>
    <submittedName>
        <fullName evidence="1">Uncharacterized protein</fullName>
    </submittedName>
</protein>
<gene>
    <name evidence="1" type="ORF">BDV28DRAFT_144518</name>
</gene>
<dbReference type="EMBL" id="ML740102">
    <property type="protein sequence ID" value="KAE8348015.1"/>
    <property type="molecule type" value="Genomic_DNA"/>
</dbReference>
<name>A0A5N6YR54_9EURO</name>
<evidence type="ECO:0000313" key="2">
    <source>
        <dbReference type="Proteomes" id="UP000327118"/>
    </source>
</evidence>
<organism evidence="1 2">
    <name type="scientific">Aspergillus coremiiformis</name>
    <dbReference type="NCBI Taxonomy" id="138285"/>
    <lineage>
        <taxon>Eukaryota</taxon>
        <taxon>Fungi</taxon>
        <taxon>Dikarya</taxon>
        <taxon>Ascomycota</taxon>
        <taxon>Pezizomycotina</taxon>
        <taxon>Eurotiomycetes</taxon>
        <taxon>Eurotiomycetidae</taxon>
        <taxon>Eurotiales</taxon>
        <taxon>Aspergillaceae</taxon>
        <taxon>Aspergillus</taxon>
        <taxon>Aspergillus subgen. Circumdati</taxon>
    </lineage>
</organism>
<reference evidence="2" key="1">
    <citation type="submission" date="2019-04" db="EMBL/GenBank/DDBJ databases">
        <title>Friends and foes A comparative genomics studyof 23 Aspergillus species from section Flavi.</title>
        <authorList>
            <consortium name="DOE Joint Genome Institute"/>
            <person name="Kjaerbolling I."/>
            <person name="Vesth T."/>
            <person name="Frisvad J.C."/>
            <person name="Nybo J.L."/>
            <person name="Theobald S."/>
            <person name="Kildgaard S."/>
            <person name="Isbrandt T."/>
            <person name="Kuo A."/>
            <person name="Sato A."/>
            <person name="Lyhne E.K."/>
            <person name="Kogle M.E."/>
            <person name="Wiebenga A."/>
            <person name="Kun R.S."/>
            <person name="Lubbers R.J."/>
            <person name="Makela M.R."/>
            <person name="Barry K."/>
            <person name="Chovatia M."/>
            <person name="Clum A."/>
            <person name="Daum C."/>
            <person name="Haridas S."/>
            <person name="He G."/>
            <person name="LaButti K."/>
            <person name="Lipzen A."/>
            <person name="Mondo S."/>
            <person name="Riley R."/>
            <person name="Salamov A."/>
            <person name="Simmons B.A."/>
            <person name="Magnuson J.K."/>
            <person name="Henrissat B."/>
            <person name="Mortensen U.H."/>
            <person name="Larsen T.O."/>
            <person name="Devries R.P."/>
            <person name="Grigoriev I.V."/>
            <person name="Machida M."/>
            <person name="Baker S.E."/>
            <person name="Andersen M.R."/>
        </authorList>
    </citation>
    <scope>NUCLEOTIDE SEQUENCE [LARGE SCALE GENOMIC DNA]</scope>
    <source>
        <strain evidence="2">CBS 553.77</strain>
    </source>
</reference>
<dbReference type="AlphaFoldDB" id="A0A5N6YR54"/>